<dbReference type="Pfam" id="PF03029">
    <property type="entry name" value="ATP_bind_1"/>
    <property type="match status" value="1"/>
</dbReference>
<keyword evidence="6" id="KW-0067">ATP-binding</keyword>
<dbReference type="PRINTS" id="PR00449">
    <property type="entry name" value="RASTRNSFRMNG"/>
</dbReference>
<dbReference type="AlphaFoldDB" id="A0A1U9QV42"/>
<evidence type="ECO:0000256" key="3">
    <source>
        <dbReference type="ARBA" id="ARBA00022801"/>
    </source>
</evidence>
<organism evidence="6 7">
    <name type="scientific">Streptomyces niveus</name>
    <name type="common">Streptomyces spheroides</name>
    <dbReference type="NCBI Taxonomy" id="193462"/>
    <lineage>
        <taxon>Bacteria</taxon>
        <taxon>Bacillati</taxon>
        <taxon>Actinomycetota</taxon>
        <taxon>Actinomycetes</taxon>
        <taxon>Kitasatosporales</taxon>
        <taxon>Streptomycetaceae</taxon>
        <taxon>Streptomyces</taxon>
    </lineage>
</organism>
<gene>
    <name evidence="6" type="ORF">BBN63_19815</name>
</gene>
<dbReference type="InterPro" id="IPR004130">
    <property type="entry name" value="Gpn"/>
</dbReference>
<keyword evidence="2" id="KW-0547">Nucleotide-binding</keyword>
<dbReference type="PANTHER" id="PTHR42708:SF1">
    <property type="entry name" value="GLIDING MOTILITY PROTEIN MGLA"/>
    <property type="match status" value="1"/>
</dbReference>
<dbReference type="GO" id="GO:0005525">
    <property type="term" value="F:GTP binding"/>
    <property type="evidence" value="ECO:0007669"/>
    <property type="project" value="UniProtKB-KW"/>
</dbReference>
<dbReference type="PANTHER" id="PTHR42708">
    <property type="entry name" value="ATP/GTP-BINDING PROTEIN-RELATED"/>
    <property type="match status" value="1"/>
</dbReference>
<dbReference type="GO" id="GO:0005524">
    <property type="term" value="F:ATP binding"/>
    <property type="evidence" value="ECO:0007669"/>
    <property type="project" value="UniProtKB-KW"/>
</dbReference>
<dbReference type="GO" id="GO:0016787">
    <property type="term" value="F:hydrolase activity"/>
    <property type="evidence" value="ECO:0007669"/>
    <property type="project" value="UniProtKB-KW"/>
</dbReference>
<feature type="region of interest" description="Disordered" evidence="5">
    <location>
        <begin position="206"/>
        <end position="228"/>
    </location>
</feature>
<reference evidence="6 7" key="1">
    <citation type="submission" date="2016-11" db="EMBL/GenBank/DDBJ databases">
        <title>Complete genome sequence of Streptomyces niveus SCSIO 3406.</title>
        <authorList>
            <person name="Zhu Q."/>
            <person name="Cheng W."/>
            <person name="Song Y."/>
            <person name="Li Q."/>
            <person name="Ju J."/>
        </authorList>
    </citation>
    <scope>NUCLEOTIDE SEQUENCE [LARGE SCALE GENOMIC DNA]</scope>
    <source>
        <strain evidence="6 7">SCSIO 3406</strain>
    </source>
</reference>
<evidence type="ECO:0000256" key="2">
    <source>
        <dbReference type="ARBA" id="ARBA00022741"/>
    </source>
</evidence>
<dbReference type="Proteomes" id="UP000189677">
    <property type="component" value="Chromosome"/>
</dbReference>
<protein>
    <submittedName>
        <fullName evidence="6">ATP-binding protein</fullName>
    </submittedName>
</protein>
<dbReference type="InterPro" id="IPR052705">
    <property type="entry name" value="Gliding_Motility_GTPase"/>
</dbReference>
<evidence type="ECO:0000313" key="7">
    <source>
        <dbReference type="Proteomes" id="UP000189677"/>
    </source>
</evidence>
<dbReference type="EMBL" id="CP018047">
    <property type="protein sequence ID" value="AQU68128.1"/>
    <property type="molecule type" value="Genomic_DNA"/>
</dbReference>
<comment type="similarity">
    <text evidence="1">Belongs to the GPN-loop GTPase family.</text>
</comment>
<keyword evidence="3" id="KW-0378">Hydrolase</keyword>
<evidence type="ECO:0000256" key="4">
    <source>
        <dbReference type="ARBA" id="ARBA00023134"/>
    </source>
</evidence>
<dbReference type="Gene3D" id="3.40.50.300">
    <property type="entry name" value="P-loop containing nucleotide triphosphate hydrolases"/>
    <property type="match status" value="1"/>
</dbReference>
<name>A0A1U9QV42_STRNV</name>
<dbReference type="KEGG" id="snw:BBN63_19815"/>
<sequence>MCWRQCLRGYEPMSSDDPIALKIVVGGGFGVGKTTMIGAVSEIKPLSTEETLTSASSGTGTDRLEGIENKATTTVALDFGRITLQKQNLVLLLFGTPGQQRFWFTWDDLSLGAIGAVVLADTRRLLDCFAAVEYFESRDVPFVVAVNEFDADDAYRYSSEEVREALELRADVPVLLCDARDPASAKHVLVSLVSYAHSVSLRRARERAVHTPPPASPLQHSSDLGATS</sequence>
<evidence type="ECO:0000256" key="5">
    <source>
        <dbReference type="SAM" id="MobiDB-lite"/>
    </source>
</evidence>
<dbReference type="SUPFAM" id="SSF52540">
    <property type="entry name" value="P-loop containing nucleoside triphosphate hydrolases"/>
    <property type="match status" value="1"/>
</dbReference>
<dbReference type="CDD" id="cd00882">
    <property type="entry name" value="Ras_like_GTPase"/>
    <property type="match status" value="1"/>
</dbReference>
<evidence type="ECO:0000313" key="6">
    <source>
        <dbReference type="EMBL" id="AQU68128.1"/>
    </source>
</evidence>
<dbReference type="InterPro" id="IPR027417">
    <property type="entry name" value="P-loop_NTPase"/>
</dbReference>
<proteinExistence type="inferred from homology"/>
<accession>A0A1U9QV42</accession>
<evidence type="ECO:0000256" key="1">
    <source>
        <dbReference type="ARBA" id="ARBA00005290"/>
    </source>
</evidence>
<keyword evidence="7" id="KW-1185">Reference proteome</keyword>
<feature type="compositionally biased region" description="Polar residues" evidence="5">
    <location>
        <begin position="218"/>
        <end position="228"/>
    </location>
</feature>
<keyword evidence="4" id="KW-0342">GTP-binding</keyword>